<dbReference type="RefSeq" id="WP_040092522.1">
    <property type="nucleotide sequence ID" value="NZ_CM020866.1"/>
</dbReference>
<evidence type="ECO:0000313" key="1">
    <source>
        <dbReference type="EMBL" id="PQM30359.1"/>
    </source>
</evidence>
<dbReference type="AlphaFoldDB" id="A0A2P6FA85"/>
<organism evidence="1 2">
    <name type="scientific">Spiroplasma poulsonii</name>
    <dbReference type="NCBI Taxonomy" id="2138"/>
    <lineage>
        <taxon>Bacteria</taxon>
        <taxon>Bacillati</taxon>
        <taxon>Mycoplasmatota</taxon>
        <taxon>Mollicutes</taxon>
        <taxon>Entomoplasmatales</taxon>
        <taxon>Spiroplasmataceae</taxon>
        <taxon>Spiroplasma</taxon>
    </lineage>
</organism>
<comment type="caution">
    <text evidence="1">The sequence shown here is derived from an EMBL/GenBank/DDBJ whole genome shotgun (WGS) entry which is preliminary data.</text>
</comment>
<dbReference type="Proteomes" id="UP000031565">
    <property type="component" value="Unassembled WGS sequence"/>
</dbReference>
<dbReference type="STRING" id="2138.SMSRO_v1c01160"/>
<name>A0A2P6FA85_9MOLU</name>
<dbReference type="EMBL" id="JTLV02000001">
    <property type="protein sequence ID" value="PQM30359.1"/>
    <property type="molecule type" value="Genomic_DNA"/>
</dbReference>
<gene>
    <name evidence="1" type="ORF">SMSRO_SF001200</name>
</gene>
<protein>
    <submittedName>
        <fullName evidence="1">Uncharacterized protein</fullName>
    </submittedName>
</protein>
<evidence type="ECO:0000313" key="2">
    <source>
        <dbReference type="Proteomes" id="UP000031565"/>
    </source>
</evidence>
<proteinExistence type="predicted"/>
<reference evidence="1 2" key="1">
    <citation type="journal article" date="2015" name="MBio">
        <title>Genome sequence of the Drosophila melanogaster male-killing Spiroplasma strain MSRO endosymbiont.</title>
        <authorList>
            <person name="Paredes J.C."/>
            <person name="Herren J.K."/>
            <person name="Schupfer F."/>
            <person name="Marin R."/>
            <person name="Claverol S."/>
            <person name="Kuo C.H."/>
            <person name="Lemaitre B."/>
            <person name="Beven L."/>
        </authorList>
    </citation>
    <scope>NUCLEOTIDE SEQUENCE [LARGE SCALE GENOMIC DNA]</scope>
    <source>
        <strain evidence="1 2">MSRO</strain>
    </source>
</reference>
<sequence>MKKILSILDTISLTGLGTANSVACKNQFSESYQAYINSFFMSSLFFNVYSTKMAKCSGAEIS</sequence>
<keyword evidence="2" id="KW-1185">Reference proteome</keyword>
<accession>A0A2P6FA85</accession>